<dbReference type="GO" id="GO:0031146">
    <property type="term" value="P:SCF-dependent proteasomal ubiquitin-dependent protein catabolic process"/>
    <property type="evidence" value="ECO:0007669"/>
    <property type="project" value="TreeGrafter"/>
</dbReference>
<dbReference type="AlphaFoldDB" id="A0A5C6A067"/>
<dbReference type="GO" id="GO:0019005">
    <property type="term" value="C:SCF ubiquitin ligase complex"/>
    <property type="evidence" value="ECO:0007669"/>
    <property type="project" value="TreeGrafter"/>
</dbReference>
<proteinExistence type="predicted"/>
<keyword evidence="2" id="KW-1185">Reference proteome</keyword>
<organism evidence="1 2">
    <name type="scientific">Stieleria varia</name>
    <dbReference type="NCBI Taxonomy" id="2528005"/>
    <lineage>
        <taxon>Bacteria</taxon>
        <taxon>Pseudomonadati</taxon>
        <taxon>Planctomycetota</taxon>
        <taxon>Planctomycetia</taxon>
        <taxon>Pirellulales</taxon>
        <taxon>Pirellulaceae</taxon>
        <taxon>Stieleria</taxon>
    </lineage>
</organism>
<dbReference type="PANTHER" id="PTHR13318:SF95">
    <property type="entry name" value="F-BOX PROTEIN YLR352W"/>
    <property type="match status" value="1"/>
</dbReference>
<dbReference type="PANTHER" id="PTHR13318">
    <property type="entry name" value="PARTNER OF PAIRED, ISOFORM B-RELATED"/>
    <property type="match status" value="1"/>
</dbReference>
<dbReference type="EMBL" id="SJPN01000009">
    <property type="protein sequence ID" value="TWT93214.1"/>
    <property type="molecule type" value="Genomic_DNA"/>
</dbReference>
<dbReference type="Gene3D" id="3.80.10.10">
    <property type="entry name" value="Ribonuclease Inhibitor"/>
    <property type="match status" value="3"/>
</dbReference>
<sequence length="931" mass="102785">MTKLAWLRRWLAGWLAVGIIWGCFLTPGNRCWADRGDQIPSLPGPLSAPPDGPVMTGETRLLFSNGYELNLVSIKDCDAGAAAWDASGTKLTVDSINSSLEGDVAGSEIATSKIPEKAGFKQRLIFFTANLPTATDVSVEVIGVGQVEVQQEQAWNRRHDEEYDRDLLSGTVCVSLPVQQSTADLRVTVDLPHWQGIAQFRSGGGLDHGINFVGRLSADGSTNYQATGDFGGELDRVRVIAIGRNDEVIAATESVFSVSGTPTWSGTFAKDATNQIDRFVVQRRSPASAILLRNIAVEPAANPDADTAPLAWLDVPGQPREPIDLRLPRQNLNRFIGKAESPYVVNVTPSTTLRLQALTSYPRPDQWWSPDGSVSFPPADPYYARDLKFDDEGEVYFEARFVVELIGDNVTDEQLSAVEVNFTGGKNGSSFNVHAAGVNAAQPVPVDPAARASIELPRVYSFVESHDRRTVDLSVRLAVDPWSKGESVPLVDRPENYDFSKPFATLRYEAEATNYPVAFAVQTDEEFEQGDKKTRVYVVSFPPQIDVQHRVVARTVDGKDVKPLFRTHAKNQTVVGFNCDMTKADLILQHRAEHNVMFRRVALKPNSVTYPKIMLSGEYPDTLDAIAPVHVFRSPGGEVFTEPNSSGSAKWLQELQRSGARLRFDRAPKTNENAALRSVTWQDCYDDELALLAPLRGVKALTLDSRHLTDSGLELLTAMTELPELEIKNNRKLTTACLHPIGRLAGLRKLSIDDVLVSGKSNYDATDFDALANLKQLRSLLLLNWDVDDRSLEFLSKLESIRELSMNGTEVTDVSIARISNPLAVEHLEIRQSQISDGSFERFRGSRSLRRLNISGENVSDRVFESILQMPALETLDLSPSQVTDAGLTQLVDGLDRLPRLRQLNLRETRVSREGLDALHRAAPKLRLIGN</sequence>
<gene>
    <name evidence="1" type="primary">inlA_4</name>
    <name evidence="1" type="ORF">Pla52n_58710</name>
</gene>
<name>A0A5C6A067_9BACT</name>
<accession>A0A5C6A067</accession>
<evidence type="ECO:0000313" key="2">
    <source>
        <dbReference type="Proteomes" id="UP000320176"/>
    </source>
</evidence>
<protein>
    <submittedName>
        <fullName evidence="1">Internalin-A</fullName>
    </submittedName>
</protein>
<dbReference type="InterPro" id="IPR032675">
    <property type="entry name" value="LRR_dom_sf"/>
</dbReference>
<comment type="caution">
    <text evidence="1">The sequence shown here is derived from an EMBL/GenBank/DDBJ whole genome shotgun (WGS) entry which is preliminary data.</text>
</comment>
<dbReference type="Proteomes" id="UP000320176">
    <property type="component" value="Unassembled WGS sequence"/>
</dbReference>
<evidence type="ECO:0000313" key="1">
    <source>
        <dbReference type="EMBL" id="TWT93214.1"/>
    </source>
</evidence>
<dbReference type="SUPFAM" id="SSF52047">
    <property type="entry name" value="RNI-like"/>
    <property type="match status" value="1"/>
</dbReference>
<reference evidence="1 2" key="1">
    <citation type="submission" date="2019-02" db="EMBL/GenBank/DDBJ databases">
        <title>Deep-cultivation of Planctomycetes and their phenomic and genomic characterization uncovers novel biology.</title>
        <authorList>
            <person name="Wiegand S."/>
            <person name="Jogler M."/>
            <person name="Boedeker C."/>
            <person name="Pinto D."/>
            <person name="Vollmers J."/>
            <person name="Rivas-Marin E."/>
            <person name="Kohn T."/>
            <person name="Peeters S.H."/>
            <person name="Heuer A."/>
            <person name="Rast P."/>
            <person name="Oberbeckmann S."/>
            <person name="Bunk B."/>
            <person name="Jeske O."/>
            <person name="Meyerdierks A."/>
            <person name="Storesund J.E."/>
            <person name="Kallscheuer N."/>
            <person name="Luecker S."/>
            <person name="Lage O.M."/>
            <person name="Pohl T."/>
            <person name="Merkel B.J."/>
            <person name="Hornburger P."/>
            <person name="Mueller R.-W."/>
            <person name="Bruemmer F."/>
            <person name="Labrenz M."/>
            <person name="Spormann A.M."/>
            <person name="Op Den Camp H."/>
            <person name="Overmann J."/>
            <person name="Amann R."/>
            <person name="Jetten M.S.M."/>
            <person name="Mascher T."/>
            <person name="Medema M.H."/>
            <person name="Devos D.P."/>
            <person name="Kaster A.-K."/>
            <person name="Ovreas L."/>
            <person name="Rohde M."/>
            <person name="Galperin M.Y."/>
            <person name="Jogler C."/>
        </authorList>
    </citation>
    <scope>NUCLEOTIDE SEQUENCE [LARGE SCALE GENOMIC DNA]</scope>
    <source>
        <strain evidence="1 2">Pla52n</strain>
    </source>
</reference>